<name>A0ABM7I2Y4_MYCME</name>
<reference evidence="2 3" key="1">
    <citation type="journal article" date="2019" name="Emerg. Microbes Infect.">
        <title>Comprehensive subspecies identification of 175 nontuberculous mycobacteria species based on 7547 genomic profiles.</title>
        <authorList>
            <person name="Matsumoto Y."/>
            <person name="Kinjo T."/>
            <person name="Motooka D."/>
            <person name="Nabeya D."/>
            <person name="Jung N."/>
            <person name="Uechi K."/>
            <person name="Horii T."/>
            <person name="Iida T."/>
            <person name="Fujita J."/>
            <person name="Nakamura S."/>
        </authorList>
    </citation>
    <scope>NUCLEOTIDE SEQUENCE [LARGE SCALE GENOMIC DNA]</scope>
    <source>
        <strain evidence="2 3">JCM 12375</strain>
    </source>
</reference>
<organism evidence="2 3">
    <name type="scientific">Mycolicibacterium mageritense</name>
    <name type="common">Mycobacterium mageritense</name>
    <dbReference type="NCBI Taxonomy" id="53462"/>
    <lineage>
        <taxon>Bacteria</taxon>
        <taxon>Bacillati</taxon>
        <taxon>Actinomycetota</taxon>
        <taxon>Actinomycetes</taxon>
        <taxon>Mycobacteriales</taxon>
        <taxon>Mycobacteriaceae</taxon>
        <taxon>Mycolicibacterium</taxon>
    </lineage>
</organism>
<evidence type="ECO:0000313" key="2">
    <source>
        <dbReference type="EMBL" id="BBX37244.1"/>
    </source>
</evidence>
<dbReference type="EMBL" id="AP022567">
    <property type="protein sequence ID" value="BBX37244.1"/>
    <property type="molecule type" value="Genomic_DNA"/>
</dbReference>
<sequence length="89" mass="9547">MATLLTQEARPEQSVPAGVSPPEMYGVPETDWTSAISDAVAIANMRPDVNSRKTGPPKYVTPFTIKIGYWLVHASLRSVSLSAAAIHVP</sequence>
<feature type="region of interest" description="Disordered" evidence="1">
    <location>
        <begin position="1"/>
        <end position="25"/>
    </location>
</feature>
<protein>
    <submittedName>
        <fullName evidence="2">Uncharacterized protein</fullName>
    </submittedName>
</protein>
<evidence type="ECO:0000256" key="1">
    <source>
        <dbReference type="SAM" id="MobiDB-lite"/>
    </source>
</evidence>
<dbReference type="Proteomes" id="UP000465622">
    <property type="component" value="Chromosome"/>
</dbReference>
<evidence type="ECO:0000313" key="3">
    <source>
        <dbReference type="Proteomes" id="UP000465622"/>
    </source>
</evidence>
<accession>A0ABM7I2Y4</accession>
<gene>
    <name evidence="2" type="ORF">MMAGJ_65260</name>
</gene>
<proteinExistence type="predicted"/>
<keyword evidence="3" id="KW-1185">Reference proteome</keyword>